<sequence length="72" mass="7574">MDMFEGSSRDALVLQQVPTKDSRAIGGEGEEGVAVDDAAAECDDLVASDCQHSKLLVILCDGQVDDVHGQGR</sequence>
<reference evidence="1 2" key="1">
    <citation type="submission" date="2014-09" db="EMBL/GenBank/DDBJ databases">
        <authorList>
            <person name="Magalhaes I.L.F."/>
            <person name="Oliveira U."/>
            <person name="Santos F.R."/>
            <person name="Vidigal T.H.D.A."/>
            <person name="Brescovit A.D."/>
            <person name="Santos A.J."/>
        </authorList>
    </citation>
    <scope>NUCLEOTIDE SEQUENCE [LARGE SCALE GENOMIC DNA]</scope>
</reference>
<accession>A0A0P1BMZ7</accession>
<keyword evidence="2" id="KW-1185">Reference proteome</keyword>
<dbReference type="AlphaFoldDB" id="A0A0P1BMZ7"/>
<dbReference type="Proteomes" id="UP000054845">
    <property type="component" value="Unassembled WGS sequence"/>
</dbReference>
<dbReference type="EMBL" id="CCYA01000265">
    <property type="protein sequence ID" value="CEH17797.1"/>
    <property type="molecule type" value="Genomic_DNA"/>
</dbReference>
<evidence type="ECO:0000313" key="2">
    <source>
        <dbReference type="Proteomes" id="UP000054845"/>
    </source>
</evidence>
<organism evidence="1 2">
    <name type="scientific">Ceraceosorus bombacis</name>
    <dbReference type="NCBI Taxonomy" id="401625"/>
    <lineage>
        <taxon>Eukaryota</taxon>
        <taxon>Fungi</taxon>
        <taxon>Dikarya</taxon>
        <taxon>Basidiomycota</taxon>
        <taxon>Ustilaginomycotina</taxon>
        <taxon>Exobasidiomycetes</taxon>
        <taxon>Ceraceosorales</taxon>
        <taxon>Ceraceosoraceae</taxon>
        <taxon>Ceraceosorus</taxon>
    </lineage>
</organism>
<evidence type="ECO:0000313" key="1">
    <source>
        <dbReference type="EMBL" id="CEH17797.1"/>
    </source>
</evidence>
<name>A0A0P1BMZ7_9BASI</name>
<proteinExistence type="predicted"/>
<protein>
    <submittedName>
        <fullName evidence="1">Uncharacterized protein</fullName>
    </submittedName>
</protein>